<accession>A0A9D5JXI8</accession>
<dbReference type="InterPro" id="IPR001509">
    <property type="entry name" value="Epimerase_deHydtase"/>
</dbReference>
<protein>
    <submittedName>
        <fullName evidence="3">NAD-dependent epimerase/dehydratase family protein</fullName>
    </submittedName>
</protein>
<evidence type="ECO:0000259" key="2">
    <source>
        <dbReference type="Pfam" id="PF01370"/>
    </source>
</evidence>
<feature type="domain" description="NAD-dependent epimerase/dehydratase" evidence="2">
    <location>
        <begin position="4"/>
        <end position="229"/>
    </location>
</feature>
<proteinExistence type="inferred from homology"/>
<dbReference type="InterPro" id="IPR036291">
    <property type="entry name" value="NAD(P)-bd_dom_sf"/>
</dbReference>
<dbReference type="Gene3D" id="3.40.50.720">
    <property type="entry name" value="NAD(P)-binding Rossmann-like Domain"/>
    <property type="match status" value="1"/>
</dbReference>
<evidence type="ECO:0000256" key="1">
    <source>
        <dbReference type="ARBA" id="ARBA00007637"/>
    </source>
</evidence>
<name>A0A9D5JXI8_9BACT</name>
<gene>
    <name evidence="3" type="ORF">GF339_15870</name>
</gene>
<dbReference type="PANTHER" id="PTHR43000">
    <property type="entry name" value="DTDP-D-GLUCOSE 4,6-DEHYDRATASE-RELATED"/>
    <property type="match status" value="1"/>
</dbReference>
<evidence type="ECO:0000313" key="3">
    <source>
        <dbReference type="EMBL" id="MBD3326063.1"/>
    </source>
</evidence>
<comment type="similarity">
    <text evidence="1">Belongs to the NAD(P)-dependent epimerase/dehydratase family.</text>
</comment>
<dbReference type="Pfam" id="PF01370">
    <property type="entry name" value="Epimerase"/>
    <property type="match status" value="1"/>
</dbReference>
<dbReference type="AlphaFoldDB" id="A0A9D5JXI8"/>
<evidence type="ECO:0000313" key="4">
    <source>
        <dbReference type="Proteomes" id="UP000649604"/>
    </source>
</evidence>
<organism evidence="3 4">
    <name type="scientific">candidate division KSB3 bacterium</name>
    <dbReference type="NCBI Taxonomy" id="2044937"/>
    <lineage>
        <taxon>Bacteria</taxon>
        <taxon>candidate division KSB3</taxon>
    </lineage>
</organism>
<comment type="caution">
    <text evidence="3">The sequence shown here is derived from an EMBL/GenBank/DDBJ whole genome shotgun (WGS) entry which is preliminary data.</text>
</comment>
<dbReference type="Proteomes" id="UP000649604">
    <property type="component" value="Unassembled WGS sequence"/>
</dbReference>
<dbReference type="SUPFAM" id="SSF51735">
    <property type="entry name" value="NAD(P)-binding Rossmann-fold domains"/>
    <property type="match status" value="1"/>
</dbReference>
<sequence>MNTLVTGASGFVGSHLVKRLGQAGHQVYALVRSSSNLAALQPLAAKLVYGDVRDKASLERIVQQYPAIDTVFHLASVLTPVSVDDSLYWDINYQGTQNLLEVCRQASLKAFIQCSSVGVIGPLPTIPADETARCAPDSNYGKSKYQAEQLALQYHQQFGLPVAVVRPAWIYGPGDRRTYKFFRMVARGRFFLIGSGQTQLSPVYVDDVVQGLILCADQIEQAAGEVFIVAGPTTVSLETLASTIAQEAGTSILPVKVPAGIARLGATLCETLCKPLGIEPPIHRRRLDFFCRDQAFDTTKIRQTLGFQPRIDLPTGVKSTITWYQQQGWLP</sequence>
<reference evidence="3" key="1">
    <citation type="submission" date="2019-11" db="EMBL/GenBank/DDBJ databases">
        <title>Microbial mats filling the niche in hypersaline microbial mats.</title>
        <authorList>
            <person name="Wong H.L."/>
            <person name="Macleod F.I."/>
            <person name="White R.A. III"/>
            <person name="Burns B.P."/>
        </authorList>
    </citation>
    <scope>NUCLEOTIDE SEQUENCE</scope>
    <source>
        <strain evidence="3">Rbin_158</strain>
    </source>
</reference>
<dbReference type="EMBL" id="WJJP01000520">
    <property type="protein sequence ID" value="MBD3326063.1"/>
    <property type="molecule type" value="Genomic_DNA"/>
</dbReference>